<protein>
    <submittedName>
        <fullName evidence="3">NAD(P)H-binding protein</fullName>
    </submittedName>
</protein>
<evidence type="ECO:0000256" key="1">
    <source>
        <dbReference type="ARBA" id="ARBA00007637"/>
    </source>
</evidence>
<keyword evidence="4" id="KW-1185">Reference proteome</keyword>
<dbReference type="InterPro" id="IPR036291">
    <property type="entry name" value="NAD(P)-bd_dom_sf"/>
</dbReference>
<dbReference type="InterPro" id="IPR051225">
    <property type="entry name" value="NAD(P)_epim/dehydratase"/>
</dbReference>
<reference evidence="3 4" key="1">
    <citation type="submission" date="2019-11" db="EMBL/GenBank/DDBJ databases">
        <title>Type strains purchased from KCTC, JCM and DSMZ.</title>
        <authorList>
            <person name="Lu H."/>
        </authorList>
    </citation>
    <scope>NUCLEOTIDE SEQUENCE [LARGE SCALE GENOMIC DNA]</scope>
    <source>
        <strain evidence="3 4">KCTC 42409</strain>
    </source>
</reference>
<evidence type="ECO:0000313" key="3">
    <source>
        <dbReference type="EMBL" id="MTW04366.1"/>
    </source>
</evidence>
<dbReference type="PANTHER" id="PTHR42687">
    <property type="entry name" value="L-THREONINE 3-DEHYDROGENASE"/>
    <property type="match status" value="1"/>
</dbReference>
<sequence>MNSKKTVFLTGATGNMGMAALEFFRQRRDRYKIVALVMPTQGDRKRIAPYLKRGDVDVVWGDLTRYEDVLACVNGADFVLHVGGMVSPMADHQPALTTKVNVGAARNIVQAIKAQPDPDRVKLVYIGTVAQTGNRMAPIHWGRVGDPIKISMFDNYAVSKTIAESIVVDSGLKHWVSLRQTGMAHVNLWRIFDPILFHNPLNGVLEWVTARDSGRLLANVCEDAVPDAFWNRIYNVGGGASCRVVNHEFMAKMFNATGTPDFRKVFDPDWFALRNFHGQWYADSDRLNALVPFRSESLDDFMKQMADSVPFYIKLGGYFPGAVKKRISALAAGPGGPLHWLAHGDDEHIAAYFGSRATHSRIGGWDSVALTRPSETPVLLSHGYDEAQPREALSLADLRDAAGFRGGQLADTEMAKGDWDTPRNWDCGQGHRFRASPNLVLMGGHWCPECTHHPARYAGLARRSAFFRQVWEPDQQLVALPGLAAAA</sequence>
<evidence type="ECO:0000259" key="2">
    <source>
        <dbReference type="Pfam" id="PF01370"/>
    </source>
</evidence>
<evidence type="ECO:0000313" key="4">
    <source>
        <dbReference type="Proteomes" id="UP000484015"/>
    </source>
</evidence>
<organism evidence="3 4">
    <name type="scientific">Pseudoduganella ginsengisoli</name>
    <dbReference type="NCBI Taxonomy" id="1462440"/>
    <lineage>
        <taxon>Bacteria</taxon>
        <taxon>Pseudomonadati</taxon>
        <taxon>Pseudomonadota</taxon>
        <taxon>Betaproteobacteria</taxon>
        <taxon>Burkholderiales</taxon>
        <taxon>Oxalobacteraceae</taxon>
        <taxon>Telluria group</taxon>
        <taxon>Pseudoduganella</taxon>
    </lineage>
</organism>
<comment type="caution">
    <text evidence="3">The sequence shown here is derived from an EMBL/GenBank/DDBJ whole genome shotgun (WGS) entry which is preliminary data.</text>
</comment>
<proteinExistence type="inferred from homology"/>
<feature type="domain" description="NAD-dependent epimerase/dehydratase" evidence="2">
    <location>
        <begin position="7"/>
        <end position="171"/>
    </location>
</feature>
<dbReference type="OrthoDB" id="583824at2"/>
<dbReference type="PANTHER" id="PTHR42687:SF1">
    <property type="entry name" value="L-THREONINE 3-DEHYDROGENASE, MITOCHONDRIAL"/>
    <property type="match status" value="1"/>
</dbReference>
<dbReference type="Pfam" id="PF01370">
    <property type="entry name" value="Epimerase"/>
    <property type="match status" value="1"/>
</dbReference>
<dbReference type="EMBL" id="WNLA01000015">
    <property type="protein sequence ID" value="MTW04366.1"/>
    <property type="molecule type" value="Genomic_DNA"/>
</dbReference>
<gene>
    <name evidence="3" type="ORF">GM668_20000</name>
</gene>
<dbReference type="GO" id="GO:0008743">
    <property type="term" value="F:L-threonine 3-dehydrogenase activity"/>
    <property type="evidence" value="ECO:0007669"/>
    <property type="project" value="TreeGrafter"/>
</dbReference>
<dbReference type="Proteomes" id="UP000484015">
    <property type="component" value="Unassembled WGS sequence"/>
</dbReference>
<name>A0A6L6Q4E4_9BURK</name>
<comment type="similarity">
    <text evidence="1">Belongs to the NAD(P)-dependent epimerase/dehydratase family.</text>
</comment>
<dbReference type="AlphaFoldDB" id="A0A6L6Q4E4"/>
<dbReference type="GO" id="GO:0006567">
    <property type="term" value="P:L-threonine catabolic process"/>
    <property type="evidence" value="ECO:0007669"/>
    <property type="project" value="TreeGrafter"/>
</dbReference>
<dbReference type="SUPFAM" id="SSF51735">
    <property type="entry name" value="NAD(P)-binding Rossmann-fold domains"/>
    <property type="match status" value="1"/>
</dbReference>
<accession>A0A6L6Q4E4</accession>
<dbReference type="RefSeq" id="WP_155440725.1">
    <property type="nucleotide sequence ID" value="NZ_WNLA01000015.1"/>
</dbReference>
<dbReference type="InterPro" id="IPR001509">
    <property type="entry name" value="Epimerase_deHydtase"/>
</dbReference>
<dbReference type="Gene3D" id="3.40.50.720">
    <property type="entry name" value="NAD(P)-binding Rossmann-like Domain"/>
    <property type="match status" value="1"/>
</dbReference>